<protein>
    <recommendedName>
        <fullName evidence="3">nitrite reductase (cytochrome; ammonia-forming)</fullName>
        <ecNumber evidence="3">1.7.2.2</ecNumber>
    </recommendedName>
</protein>
<sequence length="413" mass="47475">MRTKGIILLVLAGLVLWAAGCAGPEGPKGPEIKKGAIKEETYDPSEWGKVYPLEYETYQKNKLAERTKYGGSVKYSKFTTEPEIKELFKGYGFSIDYNEERGHVYSLEDIRATKRKKPSASCWTCKSAQVPKLIRDMGDKFFTSDFEEVGKKINVPISCADCHDPETMNLRITRPPFVEAMKERGIDVTKANRQAMRNYVCGQCHVEYYFRKDNKKVVFPWKNGLEPEQIEKYYDQYEGGPFFDWEHPDSKAKLRKVQHPEFETHMTGIHGKAGVTCVDCHMPYLRDKNKVKYSSHWWTSPLKDVERSCAVCHRAQKPEWFKEMIYRIQDRTWALQQRAAQTLVEAHQAVAAAEKAGRPAADLEAARRLIVQAQWRWDWVAAENSRGFHNPDQALTVLGQAIDLANQAIKKVK</sequence>
<evidence type="ECO:0000256" key="8">
    <source>
        <dbReference type="ARBA" id="ARBA00023002"/>
    </source>
</evidence>
<comment type="catalytic activity">
    <reaction evidence="10">
        <text>6 Fe(III)-[cytochrome c] + NH4(+) + 2 H2O = 6 Fe(II)-[cytochrome c] + nitrite + 8 H(+)</text>
        <dbReference type="Rhea" id="RHEA:13089"/>
        <dbReference type="Rhea" id="RHEA-COMP:10350"/>
        <dbReference type="Rhea" id="RHEA-COMP:14399"/>
        <dbReference type="ChEBI" id="CHEBI:15377"/>
        <dbReference type="ChEBI" id="CHEBI:15378"/>
        <dbReference type="ChEBI" id="CHEBI:16301"/>
        <dbReference type="ChEBI" id="CHEBI:28938"/>
        <dbReference type="ChEBI" id="CHEBI:29033"/>
        <dbReference type="ChEBI" id="CHEBI:29034"/>
        <dbReference type="EC" id="1.7.2.2"/>
    </reaction>
</comment>
<organism evidence="12 13">
    <name type="scientific">Carboxydocella sporoproducens DSM 16521</name>
    <dbReference type="NCBI Taxonomy" id="1121270"/>
    <lineage>
        <taxon>Bacteria</taxon>
        <taxon>Bacillati</taxon>
        <taxon>Bacillota</taxon>
        <taxon>Clostridia</taxon>
        <taxon>Eubacteriales</taxon>
        <taxon>Clostridiales Family XVI. Incertae Sedis</taxon>
        <taxon>Carboxydocella</taxon>
    </lineage>
</organism>
<evidence type="ECO:0000313" key="13">
    <source>
        <dbReference type="Proteomes" id="UP000189933"/>
    </source>
</evidence>
<dbReference type="AlphaFoldDB" id="A0A1T4R5J2"/>
<dbReference type="GO" id="GO:0020037">
    <property type="term" value="F:heme binding"/>
    <property type="evidence" value="ECO:0007669"/>
    <property type="project" value="TreeGrafter"/>
</dbReference>
<dbReference type="InterPro" id="IPR003321">
    <property type="entry name" value="Cyt_c552"/>
</dbReference>
<gene>
    <name evidence="12" type="ORF">SAMN02745885_01941</name>
</gene>
<feature type="chain" id="PRO_5038354924" description="nitrite reductase (cytochrome; ammonia-forming)" evidence="11">
    <location>
        <begin position="23"/>
        <end position="413"/>
    </location>
</feature>
<reference evidence="13" key="1">
    <citation type="submission" date="2017-02" db="EMBL/GenBank/DDBJ databases">
        <authorList>
            <person name="Varghese N."/>
            <person name="Submissions S."/>
        </authorList>
    </citation>
    <scope>NUCLEOTIDE SEQUENCE [LARGE SCALE GENOMIC DNA]</scope>
    <source>
        <strain evidence="13">DSM 16521</strain>
    </source>
</reference>
<evidence type="ECO:0000256" key="7">
    <source>
        <dbReference type="ARBA" id="ARBA00022837"/>
    </source>
</evidence>
<dbReference type="InterPro" id="IPR036280">
    <property type="entry name" value="Multihaem_cyt_sf"/>
</dbReference>
<dbReference type="Gene3D" id="1.20.140.10">
    <property type="entry name" value="Butyryl-CoA Dehydrogenase, subunit A, domain 3"/>
    <property type="match status" value="1"/>
</dbReference>
<dbReference type="Proteomes" id="UP000189933">
    <property type="component" value="Unassembled WGS sequence"/>
</dbReference>
<evidence type="ECO:0000256" key="11">
    <source>
        <dbReference type="SAM" id="SignalP"/>
    </source>
</evidence>
<keyword evidence="7" id="KW-0106">Calcium</keyword>
<evidence type="ECO:0000256" key="1">
    <source>
        <dbReference type="ARBA" id="ARBA00004196"/>
    </source>
</evidence>
<comment type="subcellular location">
    <subcellularLocation>
        <location evidence="1">Cell envelope</location>
    </subcellularLocation>
</comment>
<dbReference type="EMBL" id="FUXM01000025">
    <property type="protein sequence ID" value="SKA11324.1"/>
    <property type="molecule type" value="Genomic_DNA"/>
</dbReference>
<dbReference type="PROSITE" id="PS51257">
    <property type="entry name" value="PROKAR_LIPOPROTEIN"/>
    <property type="match status" value="1"/>
</dbReference>
<evidence type="ECO:0000256" key="3">
    <source>
        <dbReference type="ARBA" id="ARBA00011887"/>
    </source>
</evidence>
<dbReference type="GO" id="GO:0019645">
    <property type="term" value="P:anaerobic electron transport chain"/>
    <property type="evidence" value="ECO:0007669"/>
    <property type="project" value="TreeGrafter"/>
</dbReference>
<evidence type="ECO:0000256" key="6">
    <source>
        <dbReference type="ARBA" id="ARBA00022729"/>
    </source>
</evidence>
<evidence type="ECO:0000313" key="12">
    <source>
        <dbReference type="EMBL" id="SKA11324.1"/>
    </source>
</evidence>
<evidence type="ECO:0000256" key="2">
    <source>
        <dbReference type="ARBA" id="ARBA00009288"/>
    </source>
</evidence>
<dbReference type="EC" id="1.7.2.2" evidence="3"/>
<keyword evidence="6 11" id="KW-0732">Signal</keyword>
<keyword evidence="9" id="KW-0408">Iron</keyword>
<dbReference type="PANTHER" id="PTHR30633">
    <property type="entry name" value="CYTOCHROME C-552 RESPIRATORY NITRITE REDUCTASE"/>
    <property type="match status" value="1"/>
</dbReference>
<keyword evidence="5" id="KW-0479">Metal-binding</keyword>
<evidence type="ECO:0000256" key="9">
    <source>
        <dbReference type="ARBA" id="ARBA00023004"/>
    </source>
</evidence>
<proteinExistence type="inferred from homology"/>
<keyword evidence="8" id="KW-0560">Oxidoreductase</keyword>
<evidence type="ECO:0000256" key="4">
    <source>
        <dbReference type="ARBA" id="ARBA00022617"/>
    </source>
</evidence>
<accession>A0A1T4R5J2</accession>
<feature type="signal peptide" evidence="11">
    <location>
        <begin position="1"/>
        <end position="22"/>
    </location>
</feature>
<dbReference type="SUPFAM" id="SSF48695">
    <property type="entry name" value="Multiheme cytochromes"/>
    <property type="match status" value="1"/>
</dbReference>
<comment type="similarity">
    <text evidence="2">Belongs to the cytochrome c-552 family.</text>
</comment>
<name>A0A1T4R5J2_9FIRM</name>
<dbReference type="GO" id="GO:0046872">
    <property type="term" value="F:metal ion binding"/>
    <property type="evidence" value="ECO:0007669"/>
    <property type="project" value="UniProtKB-KW"/>
</dbReference>
<dbReference type="PIRSF" id="PIRSF000243">
    <property type="entry name" value="Cyt_c552"/>
    <property type="match status" value="1"/>
</dbReference>
<keyword evidence="13" id="KW-1185">Reference proteome</keyword>
<dbReference type="Pfam" id="PF02335">
    <property type="entry name" value="Cytochrom_C552"/>
    <property type="match status" value="1"/>
</dbReference>
<keyword evidence="4" id="KW-0349">Heme</keyword>
<dbReference type="Gene3D" id="1.10.1130.10">
    <property type="entry name" value="Flavocytochrome C3, Chain A"/>
    <property type="match status" value="1"/>
</dbReference>
<dbReference type="GO" id="GO:0042279">
    <property type="term" value="F:nitrite reductase (cytochrome, ammonia-forming) activity"/>
    <property type="evidence" value="ECO:0007669"/>
    <property type="project" value="UniProtKB-EC"/>
</dbReference>
<dbReference type="CDD" id="cd00548">
    <property type="entry name" value="NrfA-like"/>
    <property type="match status" value="1"/>
</dbReference>
<evidence type="ECO:0000256" key="5">
    <source>
        <dbReference type="ARBA" id="ARBA00022723"/>
    </source>
</evidence>
<evidence type="ECO:0000256" key="10">
    <source>
        <dbReference type="ARBA" id="ARBA00049131"/>
    </source>
</evidence>
<dbReference type="PANTHER" id="PTHR30633:SF0">
    <property type="entry name" value="CYTOCHROME C-552"/>
    <property type="match status" value="1"/>
</dbReference>
<dbReference type="GO" id="GO:0030288">
    <property type="term" value="C:outer membrane-bounded periplasmic space"/>
    <property type="evidence" value="ECO:0007669"/>
    <property type="project" value="TreeGrafter"/>
</dbReference>